<keyword evidence="1" id="KW-1133">Transmembrane helix</keyword>
<keyword evidence="3" id="KW-1185">Reference proteome</keyword>
<keyword evidence="1" id="KW-0472">Membrane</keyword>
<feature type="transmembrane region" description="Helical" evidence="1">
    <location>
        <begin position="54"/>
        <end position="87"/>
    </location>
</feature>
<comment type="caution">
    <text evidence="2">The sequence shown here is derived from an EMBL/GenBank/DDBJ whole genome shotgun (WGS) entry which is preliminary data.</text>
</comment>
<protein>
    <submittedName>
        <fullName evidence="2">Uncharacterized protein</fullName>
    </submittedName>
</protein>
<proteinExistence type="predicted"/>
<keyword evidence="1" id="KW-0812">Transmembrane</keyword>
<evidence type="ECO:0000256" key="1">
    <source>
        <dbReference type="SAM" id="Phobius"/>
    </source>
</evidence>
<name>A0AAD1XYQ5_EUPCR</name>
<dbReference type="AlphaFoldDB" id="A0AAD1XYQ5"/>
<organism evidence="2 3">
    <name type="scientific">Euplotes crassus</name>
    <dbReference type="NCBI Taxonomy" id="5936"/>
    <lineage>
        <taxon>Eukaryota</taxon>
        <taxon>Sar</taxon>
        <taxon>Alveolata</taxon>
        <taxon>Ciliophora</taxon>
        <taxon>Intramacronucleata</taxon>
        <taxon>Spirotrichea</taxon>
        <taxon>Hypotrichia</taxon>
        <taxon>Euplotida</taxon>
        <taxon>Euplotidae</taxon>
        <taxon>Moneuplotes</taxon>
    </lineage>
</organism>
<sequence length="88" mass="9901">MLSLPLFIPNCFFCRFCLPLKRILCRSLLLSTSLLSTILWCPSWNLLLSIAFEIIWLPIFGISATLVSDLAVAFSLAFMALVFGIFLL</sequence>
<dbReference type="EMBL" id="CAMPGE010023310">
    <property type="protein sequence ID" value="CAI2381264.1"/>
    <property type="molecule type" value="Genomic_DNA"/>
</dbReference>
<accession>A0AAD1XYQ5</accession>
<dbReference type="Proteomes" id="UP001295684">
    <property type="component" value="Unassembled WGS sequence"/>
</dbReference>
<evidence type="ECO:0000313" key="2">
    <source>
        <dbReference type="EMBL" id="CAI2381264.1"/>
    </source>
</evidence>
<reference evidence="2" key="1">
    <citation type="submission" date="2023-07" db="EMBL/GenBank/DDBJ databases">
        <authorList>
            <consortium name="AG Swart"/>
            <person name="Singh M."/>
            <person name="Singh A."/>
            <person name="Seah K."/>
            <person name="Emmerich C."/>
        </authorList>
    </citation>
    <scope>NUCLEOTIDE SEQUENCE</scope>
    <source>
        <strain evidence="2">DP1</strain>
    </source>
</reference>
<gene>
    <name evidence="2" type="ORF">ECRASSUSDP1_LOCUS22715</name>
</gene>
<evidence type="ECO:0000313" key="3">
    <source>
        <dbReference type="Proteomes" id="UP001295684"/>
    </source>
</evidence>